<sequence>MNDMEQLENTDNGKCSSYYALLVAFKTMNERCQQLETRLATVEEENMCLRLECGKDESAIITKINDNNEKTIVQSLKEKIEELKKQKSQLTHQVFMVAAENRQLWNRLSKLTKTNKSLGSQLTKISDTLKQHSPVQASDIISYNFRDIFNSTKEDNNQQCTLVTNNGEKEQSLEEISLRLINSIMLEKSDLEQQYAEMVEMQNNTELDLRNIGFTYPEDSDTDLELLKQHDIRLSQMKNSLLAQQIKLKKALQNLKKKKEGLMCNNCRTNANKKMCQASTQFNFNENIKEHSATQTSLQTSSLSLEKYSNSTDNTDQDNKICPLCGMFYGRTTTFADFHEHVLSHFNKDLSVDGFEILH</sequence>
<dbReference type="Pfam" id="PF18112">
    <property type="entry name" value="Zn-C2H2_12"/>
    <property type="match status" value="1"/>
</dbReference>
<evidence type="ECO:0000313" key="9">
    <source>
        <dbReference type="RefSeq" id="XP_624348.3"/>
    </source>
</evidence>
<reference evidence="7" key="1">
    <citation type="submission" date="2021-01" db="UniProtKB">
        <authorList>
            <consortium name="EnsemblMetazoa"/>
        </authorList>
    </citation>
    <scope>IDENTIFICATION</scope>
    <source>
        <strain evidence="7">DH4</strain>
    </source>
</reference>
<gene>
    <name evidence="7" type="primary">551963</name>
    <name evidence="9" type="synonym">LOC551963</name>
</gene>
<keyword evidence="1" id="KW-0479">Metal-binding</keyword>
<feature type="domain" description="UBZ1-type" evidence="6">
    <location>
        <begin position="320"/>
        <end position="346"/>
    </location>
</feature>
<dbReference type="InterPro" id="IPR041641">
    <property type="entry name" value="CALCOCO1/2_Zn_UBZ1"/>
</dbReference>
<keyword evidence="4 5" id="KW-0175">Coiled coil</keyword>
<evidence type="ECO:0000256" key="2">
    <source>
        <dbReference type="ARBA" id="ARBA00022771"/>
    </source>
</evidence>
<evidence type="ECO:0000256" key="1">
    <source>
        <dbReference type="ARBA" id="ARBA00022723"/>
    </source>
</evidence>
<accession>A0A8B9B720</accession>
<accession>A0A7M7RA93</accession>
<dbReference type="RefSeq" id="XP_624348.3">
    <property type="nucleotide sequence ID" value="XM_624345.6"/>
</dbReference>
<feature type="coiled-coil region" evidence="5">
    <location>
        <begin position="25"/>
        <end position="93"/>
    </location>
</feature>
<dbReference type="SMR" id="A0A7M7RA93"/>
<proteinExistence type="predicted"/>
<dbReference type="KEGG" id="ame:551963"/>
<dbReference type="OMA" id="MRREAMK"/>
<dbReference type="GO" id="GO:0008270">
    <property type="term" value="F:zinc ion binding"/>
    <property type="evidence" value="ECO:0007669"/>
    <property type="project" value="UniProtKB-KW"/>
</dbReference>
<evidence type="ECO:0000256" key="3">
    <source>
        <dbReference type="ARBA" id="ARBA00022833"/>
    </source>
</evidence>
<dbReference type="OrthoDB" id="6105729at2759"/>
<keyword evidence="8" id="KW-1185">Reference proteome</keyword>
<evidence type="ECO:0000256" key="4">
    <source>
        <dbReference type="ARBA" id="ARBA00023054"/>
    </source>
</evidence>
<evidence type="ECO:0000259" key="6">
    <source>
        <dbReference type="Pfam" id="PF18112"/>
    </source>
</evidence>
<evidence type="ECO:0000313" key="7">
    <source>
        <dbReference type="EnsemblMetazoa" id="XP_624348"/>
    </source>
</evidence>
<dbReference type="AlphaFoldDB" id="A0A7M7RA93"/>
<evidence type="ECO:0000256" key="5">
    <source>
        <dbReference type="SAM" id="Coils"/>
    </source>
</evidence>
<name>A0A7M7RA93_APIME</name>
<keyword evidence="3" id="KW-0862">Zinc</keyword>
<organism evidence="7">
    <name type="scientific">Apis mellifera</name>
    <name type="common">Honeybee</name>
    <dbReference type="NCBI Taxonomy" id="7460"/>
    <lineage>
        <taxon>Eukaryota</taxon>
        <taxon>Metazoa</taxon>
        <taxon>Ecdysozoa</taxon>
        <taxon>Arthropoda</taxon>
        <taxon>Hexapoda</taxon>
        <taxon>Insecta</taxon>
        <taxon>Pterygota</taxon>
        <taxon>Neoptera</taxon>
        <taxon>Endopterygota</taxon>
        <taxon>Hymenoptera</taxon>
        <taxon>Apocrita</taxon>
        <taxon>Aculeata</taxon>
        <taxon>Apoidea</taxon>
        <taxon>Anthophila</taxon>
        <taxon>Apidae</taxon>
        <taxon>Apis</taxon>
    </lineage>
</organism>
<evidence type="ECO:0000313" key="8">
    <source>
        <dbReference type="Proteomes" id="UP000005203"/>
    </source>
</evidence>
<keyword evidence="2" id="KW-0863">Zinc-finger</keyword>
<reference evidence="9" key="2">
    <citation type="submission" date="2025-04" db="UniProtKB">
        <authorList>
            <consortium name="RefSeq"/>
        </authorList>
    </citation>
    <scope>IDENTIFICATION</scope>
    <source>
        <strain evidence="9">DH4</strain>
        <tissue evidence="9">Whole body</tissue>
    </source>
</reference>
<dbReference type="Proteomes" id="UP000005203">
    <property type="component" value="Linkage group LG12"/>
</dbReference>
<dbReference type="EnsemblMetazoa" id="XM_624345">
    <property type="protein sequence ID" value="XP_624348"/>
    <property type="gene ID" value="LOC551963"/>
</dbReference>
<protein>
    <submittedName>
        <fullName evidence="9">Protein spindle-F isoform X1</fullName>
    </submittedName>
</protein>